<keyword evidence="11" id="KW-1185">Reference proteome</keyword>
<dbReference type="InterPro" id="IPR036851">
    <property type="entry name" value="Chloroperoxidase-like_sf"/>
</dbReference>
<evidence type="ECO:0000256" key="2">
    <source>
        <dbReference type="ARBA" id="ARBA00022559"/>
    </source>
</evidence>
<organism evidence="11">
    <name type="scientific">Melampsora larici-populina (strain 98AG31 / pathotype 3-4-7)</name>
    <name type="common">Poplar leaf rust fungus</name>
    <dbReference type="NCBI Taxonomy" id="747676"/>
    <lineage>
        <taxon>Eukaryota</taxon>
        <taxon>Fungi</taxon>
        <taxon>Dikarya</taxon>
        <taxon>Basidiomycota</taxon>
        <taxon>Pucciniomycotina</taxon>
        <taxon>Pucciniomycetes</taxon>
        <taxon>Pucciniales</taxon>
        <taxon>Melampsoraceae</taxon>
        <taxon>Melampsora</taxon>
    </lineage>
</organism>
<dbReference type="Gene3D" id="1.10.489.10">
    <property type="entry name" value="Chloroperoxidase-like"/>
    <property type="match status" value="1"/>
</dbReference>
<dbReference type="GeneID" id="18923856"/>
<protein>
    <recommendedName>
        <fullName evidence="9">Heme haloperoxidase family profile domain-containing protein</fullName>
    </recommendedName>
</protein>
<dbReference type="Pfam" id="PF01328">
    <property type="entry name" value="Peroxidase_2"/>
    <property type="match status" value="1"/>
</dbReference>
<accession>F4RXH7</accession>
<evidence type="ECO:0000313" key="11">
    <source>
        <dbReference type="Proteomes" id="UP000001072"/>
    </source>
</evidence>
<dbReference type="GO" id="GO:0046872">
    <property type="term" value="F:metal ion binding"/>
    <property type="evidence" value="ECO:0007669"/>
    <property type="project" value="UniProtKB-KW"/>
</dbReference>
<evidence type="ECO:0000256" key="6">
    <source>
        <dbReference type="ARBA" id="ARBA00023004"/>
    </source>
</evidence>
<dbReference type="InterPro" id="IPR000028">
    <property type="entry name" value="Chloroperoxidase"/>
</dbReference>
<dbReference type="KEGG" id="mlr:MELLADRAFT_109753"/>
<dbReference type="InParanoid" id="F4RXH7"/>
<evidence type="ECO:0000259" key="9">
    <source>
        <dbReference type="Pfam" id="PF01328"/>
    </source>
</evidence>
<reference evidence="11" key="1">
    <citation type="journal article" date="2011" name="Proc. Natl. Acad. Sci. U.S.A.">
        <title>Obligate biotrophy features unraveled by the genomic analysis of rust fungi.</title>
        <authorList>
            <person name="Duplessis S."/>
            <person name="Cuomo C.A."/>
            <person name="Lin Y.-C."/>
            <person name="Aerts A."/>
            <person name="Tisserant E."/>
            <person name="Veneault-Fourrey C."/>
            <person name="Joly D.L."/>
            <person name="Hacquard S."/>
            <person name="Amselem J."/>
            <person name="Cantarel B.L."/>
            <person name="Chiu R."/>
            <person name="Coutinho P.M."/>
            <person name="Feau N."/>
            <person name="Field M."/>
            <person name="Frey P."/>
            <person name="Gelhaye E."/>
            <person name="Goldberg J."/>
            <person name="Grabherr M.G."/>
            <person name="Kodira C.D."/>
            <person name="Kohler A."/>
            <person name="Kuees U."/>
            <person name="Lindquist E.A."/>
            <person name="Lucas S.M."/>
            <person name="Mago R."/>
            <person name="Mauceli E."/>
            <person name="Morin E."/>
            <person name="Murat C."/>
            <person name="Pangilinan J.L."/>
            <person name="Park R."/>
            <person name="Pearson M."/>
            <person name="Quesneville H."/>
            <person name="Rouhier N."/>
            <person name="Sakthikumar S."/>
            <person name="Salamov A.A."/>
            <person name="Schmutz J."/>
            <person name="Selles B."/>
            <person name="Shapiro H."/>
            <person name="Tanguay P."/>
            <person name="Tuskan G.A."/>
            <person name="Henrissat B."/>
            <person name="Van de Peer Y."/>
            <person name="Rouze P."/>
            <person name="Ellis J.G."/>
            <person name="Dodds P.N."/>
            <person name="Schein J.E."/>
            <person name="Zhong S."/>
            <person name="Hamelin R.C."/>
            <person name="Grigoriev I.V."/>
            <person name="Szabo L.J."/>
            <person name="Martin F."/>
        </authorList>
    </citation>
    <scope>NUCLEOTIDE SEQUENCE [LARGE SCALE GENOMIC DNA]</scope>
    <source>
        <strain evidence="11">98AG31 / pathotype 3-4-7</strain>
    </source>
</reference>
<comment type="cofactor">
    <cofactor evidence="1">
        <name>heme b</name>
        <dbReference type="ChEBI" id="CHEBI:60344"/>
    </cofactor>
</comment>
<evidence type="ECO:0000256" key="7">
    <source>
        <dbReference type="ARBA" id="ARBA00025795"/>
    </source>
</evidence>
<evidence type="ECO:0000313" key="10">
    <source>
        <dbReference type="EMBL" id="EGG02984.1"/>
    </source>
</evidence>
<keyword evidence="5" id="KW-0560">Oxidoreductase</keyword>
<proteinExistence type="inferred from homology"/>
<dbReference type="GO" id="GO:0004601">
    <property type="term" value="F:peroxidase activity"/>
    <property type="evidence" value="ECO:0007669"/>
    <property type="project" value="UniProtKB-KW"/>
</dbReference>
<evidence type="ECO:0000256" key="1">
    <source>
        <dbReference type="ARBA" id="ARBA00001970"/>
    </source>
</evidence>
<evidence type="ECO:0000256" key="5">
    <source>
        <dbReference type="ARBA" id="ARBA00023002"/>
    </source>
</evidence>
<name>F4RXH7_MELLP</name>
<dbReference type="RefSeq" id="XP_007413777.1">
    <property type="nucleotide sequence ID" value="XM_007413715.1"/>
</dbReference>
<dbReference type="SUPFAM" id="SSF47571">
    <property type="entry name" value="Cloroperoxidase"/>
    <property type="match status" value="1"/>
</dbReference>
<evidence type="ECO:0000256" key="8">
    <source>
        <dbReference type="SAM" id="MobiDB-lite"/>
    </source>
</evidence>
<feature type="compositionally biased region" description="Basic and acidic residues" evidence="8">
    <location>
        <begin position="1"/>
        <end position="21"/>
    </location>
</feature>
<keyword evidence="4" id="KW-0479">Metal-binding</keyword>
<keyword evidence="2" id="KW-0575">Peroxidase</keyword>
<dbReference type="PANTHER" id="PTHR33577">
    <property type="entry name" value="STERIGMATOCYSTIN BIOSYNTHESIS PEROXIDASE STCC-RELATED"/>
    <property type="match status" value="1"/>
</dbReference>
<sequence length="173" mass="19748">MRDTYDEEKGGEEIEEKKKLEVQNGPDPKHPYVRRRLGCPCPALATMINHSYIIDMLKTHGVLEHDASISRWDAGEGDALNPDPQLVSNFLDSIDYPDHVAQQDKMITLDDYALRRSILEKDIIDNRPHQSMTKLHMLGIGEAVLAVKVFEDQRSILAAEPAICARSEWLREW</sequence>
<evidence type="ECO:0000256" key="3">
    <source>
        <dbReference type="ARBA" id="ARBA00022617"/>
    </source>
</evidence>
<feature type="region of interest" description="Disordered" evidence="8">
    <location>
        <begin position="1"/>
        <end position="31"/>
    </location>
</feature>
<dbReference type="EMBL" id="GL883127">
    <property type="protein sequence ID" value="EGG02984.1"/>
    <property type="molecule type" value="Genomic_DNA"/>
</dbReference>
<gene>
    <name evidence="10" type="ORF">MELLADRAFT_109753</name>
</gene>
<evidence type="ECO:0000256" key="4">
    <source>
        <dbReference type="ARBA" id="ARBA00022723"/>
    </source>
</evidence>
<keyword evidence="3" id="KW-0349">Heme</keyword>
<dbReference type="HOGENOM" id="CLU_1547945_0_0_1"/>
<keyword evidence="6" id="KW-0408">Iron</keyword>
<dbReference type="AlphaFoldDB" id="F4RXH7"/>
<dbReference type="OrthoDB" id="407298at2759"/>
<dbReference type="Proteomes" id="UP000001072">
    <property type="component" value="Unassembled WGS sequence"/>
</dbReference>
<comment type="similarity">
    <text evidence="7">Belongs to the chloroperoxidase family.</text>
</comment>
<dbReference type="VEuPathDB" id="FungiDB:MELLADRAFT_109753"/>
<feature type="domain" description="Heme haloperoxidase family profile" evidence="9">
    <location>
        <begin position="55"/>
        <end position="155"/>
    </location>
</feature>
<dbReference type="PANTHER" id="PTHR33577:SF9">
    <property type="entry name" value="PEROXIDASE STCC"/>
    <property type="match status" value="1"/>
</dbReference>